<reference evidence="1 2" key="1">
    <citation type="journal article" date="2008" name="J. Biotechnol.">
        <title>The genome of Xanthomonas campestris pv. campestris B100 and its use for the reconstruction of metabolic pathways involved in xanthan biosynthesis.</title>
        <authorList>
            <person name="Vorholter F.J."/>
            <person name="Schneiker S."/>
            <person name="Goesmann A."/>
            <person name="Krause L."/>
            <person name="Bekel T."/>
            <person name="Kaiser O."/>
            <person name="Linke B."/>
            <person name="Patschkowski T."/>
            <person name="Ruckert C."/>
            <person name="Schmid J."/>
            <person name="Sidhu V.K."/>
            <person name="Sieber V."/>
            <person name="Tauch A."/>
            <person name="Watt S.A."/>
            <person name="Weisshaar B."/>
            <person name="Becker A."/>
            <person name="Niehaus K."/>
            <person name="Puhler A."/>
        </authorList>
    </citation>
    <scope>NUCLEOTIDE SEQUENCE [LARGE SCALE GENOMIC DNA]</scope>
    <source>
        <strain evidence="1 2">B100</strain>
    </source>
</reference>
<name>B0RUF7_XANCB</name>
<dbReference type="HOGENOM" id="CLU_160560_0_0_6"/>
<evidence type="ECO:0008006" key="3">
    <source>
        <dbReference type="Google" id="ProtNLM"/>
    </source>
</evidence>
<protein>
    <recommendedName>
        <fullName evidence="3">Secretin/TonB short N-terminal domain-containing protein</fullName>
    </recommendedName>
</protein>
<dbReference type="Gene3D" id="3.55.50.30">
    <property type="match status" value="1"/>
</dbReference>
<gene>
    <name evidence="1" type="ORF">XCCB100_3534</name>
</gene>
<proteinExistence type="predicted"/>
<evidence type="ECO:0000313" key="1">
    <source>
        <dbReference type="EMBL" id="CAP52899.1"/>
    </source>
</evidence>
<dbReference type="KEGG" id="xca:xcc-b100_3534"/>
<evidence type="ECO:0000313" key="2">
    <source>
        <dbReference type="Proteomes" id="UP000001188"/>
    </source>
</evidence>
<dbReference type="EMBL" id="AM920689">
    <property type="protein sequence ID" value="CAP52899.1"/>
    <property type="molecule type" value="Genomic_DNA"/>
</dbReference>
<organism evidence="1 2">
    <name type="scientific">Xanthomonas campestris pv. campestris (strain B100)</name>
    <dbReference type="NCBI Taxonomy" id="509169"/>
    <lineage>
        <taxon>Bacteria</taxon>
        <taxon>Pseudomonadati</taxon>
        <taxon>Pseudomonadota</taxon>
        <taxon>Gammaproteobacteria</taxon>
        <taxon>Lysobacterales</taxon>
        <taxon>Lysobacteraceae</taxon>
        <taxon>Xanthomonas</taxon>
    </lineage>
</organism>
<accession>B0RUF7</accession>
<dbReference type="AlphaFoldDB" id="B0RUF7"/>
<dbReference type="Proteomes" id="UP000001188">
    <property type="component" value="Chromosome"/>
</dbReference>
<sequence length="145" mass="15276">MAKRTDSPLAPHQVPTLQHCPHAMPMHISPSLRCALACLMLGLGACTTQPAGPQASTPPSGPCDVVAVPPNYDIPPARLDETMQQLAHATRCAIQFSPPTDRSFDAVPVNAVHGQVSIRQAVRQAIAGTGIVVQQETADSITLSR</sequence>